<evidence type="ECO:0000259" key="6">
    <source>
        <dbReference type="PROSITE" id="PS50983"/>
    </source>
</evidence>
<dbReference type="PROSITE" id="PS50983">
    <property type="entry name" value="FE_B12_PBP"/>
    <property type="match status" value="1"/>
</dbReference>
<dbReference type="SUPFAM" id="SSF53807">
    <property type="entry name" value="Helical backbone' metal receptor"/>
    <property type="match status" value="1"/>
</dbReference>
<keyword evidence="8" id="KW-1185">Reference proteome</keyword>
<dbReference type="PROSITE" id="PS51257">
    <property type="entry name" value="PROKAR_LIPOPROTEIN"/>
    <property type="match status" value="1"/>
</dbReference>
<comment type="caution">
    <text evidence="7">The sequence shown here is derived from an EMBL/GenBank/DDBJ whole genome shotgun (WGS) entry which is preliminary data.</text>
</comment>
<name>A0ABP7DH42_9MICC</name>
<dbReference type="Gene3D" id="3.40.50.1980">
    <property type="entry name" value="Nitrogenase molybdenum iron protein domain"/>
    <property type="match status" value="2"/>
</dbReference>
<gene>
    <name evidence="7" type="ORF">GCM10022377_17450</name>
</gene>
<sequence length="330" mass="34533">MKLSLKSALTLTAAGAAVLSLAACGSTAPAAGDAPASSAEPRTVTVQTNNGEMEVPVEPQRVAVLNNTTFATVKAFGVEPVAVPKPLLPAEGYAEWEEDPEIADAGSHREAQLEAVSAAEPDLIIGGGRFTEYTEDLEKIAPVVDVQPDEASEDGWLGGLRHQTEVLGQIFGEEERAAELVAALDDAQTAAEKATSGETVFLANASGGRIDNGAGRIGRLLEGVNLEDVFAQQDLDGESVHNDSGLAPETVAQADPDWMIVMDRDAAVSAEGEEFTPAESLVEALGGVWGDTTFHAGDQIIYLEPTFYVTEGIEAYTAAYQQIADAFSAE</sequence>
<reference evidence="8" key="1">
    <citation type="journal article" date="2019" name="Int. J. Syst. Evol. Microbiol.">
        <title>The Global Catalogue of Microorganisms (GCM) 10K type strain sequencing project: providing services to taxonomists for standard genome sequencing and annotation.</title>
        <authorList>
            <consortium name="The Broad Institute Genomics Platform"/>
            <consortium name="The Broad Institute Genome Sequencing Center for Infectious Disease"/>
            <person name="Wu L."/>
            <person name="Ma J."/>
        </authorList>
    </citation>
    <scope>NUCLEOTIDE SEQUENCE [LARGE SCALE GENOMIC DNA]</scope>
    <source>
        <strain evidence="8">JCM 16961</strain>
    </source>
</reference>
<keyword evidence="4 5" id="KW-0732">Signal</keyword>
<comment type="similarity">
    <text evidence="2">Belongs to the bacterial solute-binding protein 8 family.</text>
</comment>
<evidence type="ECO:0000256" key="1">
    <source>
        <dbReference type="ARBA" id="ARBA00004196"/>
    </source>
</evidence>
<evidence type="ECO:0000313" key="8">
    <source>
        <dbReference type="Proteomes" id="UP001501536"/>
    </source>
</evidence>
<protein>
    <submittedName>
        <fullName evidence="7">ABC transporter substrate-binding protein</fullName>
    </submittedName>
</protein>
<accession>A0ABP7DH42</accession>
<dbReference type="InterPro" id="IPR002491">
    <property type="entry name" value="ABC_transptr_periplasmic_BD"/>
</dbReference>
<dbReference type="Pfam" id="PF01497">
    <property type="entry name" value="Peripla_BP_2"/>
    <property type="match status" value="1"/>
</dbReference>
<comment type="subcellular location">
    <subcellularLocation>
        <location evidence="1">Cell envelope</location>
    </subcellularLocation>
</comment>
<dbReference type="EMBL" id="BAABCJ010000002">
    <property type="protein sequence ID" value="GAA3704280.1"/>
    <property type="molecule type" value="Genomic_DNA"/>
</dbReference>
<feature type="chain" id="PRO_5047083639" evidence="5">
    <location>
        <begin position="23"/>
        <end position="330"/>
    </location>
</feature>
<dbReference type="PANTHER" id="PTHR30532:SF28">
    <property type="entry name" value="PETROBACTIN-BINDING PROTEIN YCLQ"/>
    <property type="match status" value="1"/>
</dbReference>
<keyword evidence="3" id="KW-0813">Transport</keyword>
<evidence type="ECO:0000313" key="7">
    <source>
        <dbReference type="EMBL" id="GAA3704280.1"/>
    </source>
</evidence>
<feature type="signal peptide" evidence="5">
    <location>
        <begin position="1"/>
        <end position="22"/>
    </location>
</feature>
<feature type="domain" description="Fe/B12 periplasmic-binding" evidence="6">
    <location>
        <begin position="61"/>
        <end position="330"/>
    </location>
</feature>
<evidence type="ECO:0000256" key="3">
    <source>
        <dbReference type="ARBA" id="ARBA00022448"/>
    </source>
</evidence>
<proteinExistence type="inferred from homology"/>
<dbReference type="RefSeq" id="WP_344882986.1">
    <property type="nucleotide sequence ID" value="NZ_BAABCJ010000002.1"/>
</dbReference>
<evidence type="ECO:0000256" key="2">
    <source>
        <dbReference type="ARBA" id="ARBA00008814"/>
    </source>
</evidence>
<evidence type="ECO:0000256" key="5">
    <source>
        <dbReference type="SAM" id="SignalP"/>
    </source>
</evidence>
<dbReference type="PANTHER" id="PTHR30532">
    <property type="entry name" value="IRON III DICITRATE-BINDING PERIPLASMIC PROTEIN"/>
    <property type="match status" value="1"/>
</dbReference>
<evidence type="ECO:0000256" key="4">
    <source>
        <dbReference type="ARBA" id="ARBA00022729"/>
    </source>
</evidence>
<organism evidence="7 8">
    <name type="scientific">Zhihengliuella alba</name>
    <dbReference type="NCBI Taxonomy" id="547018"/>
    <lineage>
        <taxon>Bacteria</taxon>
        <taxon>Bacillati</taxon>
        <taxon>Actinomycetota</taxon>
        <taxon>Actinomycetes</taxon>
        <taxon>Micrococcales</taxon>
        <taxon>Micrococcaceae</taxon>
        <taxon>Zhihengliuella</taxon>
    </lineage>
</organism>
<dbReference type="Proteomes" id="UP001501536">
    <property type="component" value="Unassembled WGS sequence"/>
</dbReference>
<dbReference type="InterPro" id="IPR051313">
    <property type="entry name" value="Bact_iron-sidero_bind"/>
</dbReference>